<feature type="transmembrane region" description="Helical" evidence="2">
    <location>
        <begin position="9"/>
        <end position="26"/>
    </location>
</feature>
<keyword evidence="2" id="KW-1133">Transmembrane helix</keyword>
<accession>A0A0F9W3N5</accession>
<dbReference type="EMBL" id="LAZR01000357">
    <property type="protein sequence ID" value="KKN72678.1"/>
    <property type="molecule type" value="Genomic_DNA"/>
</dbReference>
<organism evidence="3">
    <name type="scientific">marine sediment metagenome</name>
    <dbReference type="NCBI Taxonomy" id="412755"/>
    <lineage>
        <taxon>unclassified sequences</taxon>
        <taxon>metagenomes</taxon>
        <taxon>ecological metagenomes</taxon>
    </lineage>
</organism>
<proteinExistence type="predicted"/>
<feature type="transmembrane region" description="Helical" evidence="2">
    <location>
        <begin position="32"/>
        <end position="57"/>
    </location>
</feature>
<name>A0A0F9W3N5_9ZZZZ</name>
<protein>
    <submittedName>
        <fullName evidence="3">Uncharacterized protein</fullName>
    </submittedName>
</protein>
<feature type="compositionally biased region" description="Basic and acidic residues" evidence="1">
    <location>
        <begin position="81"/>
        <end position="99"/>
    </location>
</feature>
<evidence type="ECO:0000256" key="1">
    <source>
        <dbReference type="SAM" id="MobiDB-lite"/>
    </source>
</evidence>
<evidence type="ECO:0000313" key="3">
    <source>
        <dbReference type="EMBL" id="KKN72678.1"/>
    </source>
</evidence>
<reference evidence="3" key="1">
    <citation type="journal article" date="2015" name="Nature">
        <title>Complex archaea that bridge the gap between prokaryotes and eukaryotes.</title>
        <authorList>
            <person name="Spang A."/>
            <person name="Saw J.H."/>
            <person name="Jorgensen S.L."/>
            <person name="Zaremba-Niedzwiedzka K."/>
            <person name="Martijn J."/>
            <person name="Lind A.E."/>
            <person name="van Eijk R."/>
            <person name="Schleper C."/>
            <person name="Guy L."/>
            <person name="Ettema T.J."/>
        </authorList>
    </citation>
    <scope>NUCLEOTIDE SEQUENCE</scope>
</reference>
<dbReference type="AlphaFoldDB" id="A0A0F9W3N5"/>
<gene>
    <name evidence="3" type="ORF">LCGC14_0408190</name>
</gene>
<keyword evidence="2" id="KW-0812">Transmembrane</keyword>
<keyword evidence="2" id="KW-0472">Membrane</keyword>
<evidence type="ECO:0000256" key="2">
    <source>
        <dbReference type="SAM" id="Phobius"/>
    </source>
</evidence>
<sequence length="99" mass="10745">MGIAQLSRSLLIAIALGLIFTLWVNPGTTGGLLLLLAVSTGIIYLIVSVIHLIWLGFQRSRQIRKVQDTASVVQPSFISNRGKDSPDEDERARSNDAGL</sequence>
<feature type="region of interest" description="Disordered" evidence="1">
    <location>
        <begin position="77"/>
        <end position="99"/>
    </location>
</feature>
<comment type="caution">
    <text evidence="3">The sequence shown here is derived from an EMBL/GenBank/DDBJ whole genome shotgun (WGS) entry which is preliminary data.</text>
</comment>